<dbReference type="Proteomes" id="UP000008221">
    <property type="component" value="Chromosome"/>
</dbReference>
<evidence type="ECO:0000313" key="3">
    <source>
        <dbReference type="Proteomes" id="UP000008221"/>
    </source>
</evidence>
<proteinExistence type="predicted"/>
<dbReference type="AlphaFoldDB" id="A0LRG3"/>
<dbReference type="STRING" id="351607.Acel_0249"/>
<keyword evidence="3" id="KW-1185">Reference proteome</keyword>
<accession>A0LRG3</accession>
<dbReference type="eggNOG" id="COG1082">
    <property type="taxonomic scope" value="Bacteria"/>
</dbReference>
<dbReference type="InterPro" id="IPR036237">
    <property type="entry name" value="Xyl_isomerase-like_sf"/>
</dbReference>
<dbReference type="Gene3D" id="3.20.20.150">
    <property type="entry name" value="Divalent-metal-dependent TIM barrel enzymes"/>
    <property type="match status" value="1"/>
</dbReference>
<keyword evidence="2" id="KW-0413">Isomerase</keyword>
<dbReference type="InterPro" id="IPR013022">
    <property type="entry name" value="Xyl_isomerase-like_TIM-brl"/>
</dbReference>
<dbReference type="OrthoDB" id="3248123at2"/>
<feature type="domain" description="Xylose isomerase-like TIM barrel" evidence="1">
    <location>
        <begin position="21"/>
        <end position="256"/>
    </location>
</feature>
<dbReference type="HOGENOM" id="CLU_065571_0_0_11"/>
<dbReference type="KEGG" id="ace:Acel_0249"/>
<dbReference type="Pfam" id="PF01261">
    <property type="entry name" value="AP_endonuc_2"/>
    <property type="match status" value="1"/>
</dbReference>
<dbReference type="EMBL" id="CP000481">
    <property type="protein sequence ID" value="ABK52023.1"/>
    <property type="molecule type" value="Genomic_DNA"/>
</dbReference>
<dbReference type="SUPFAM" id="SSF51658">
    <property type="entry name" value="Xylose isomerase-like"/>
    <property type="match status" value="1"/>
</dbReference>
<protein>
    <submittedName>
        <fullName evidence="2">Xylose isomerase domain protein TIM barrel</fullName>
    </submittedName>
</protein>
<dbReference type="InParanoid" id="A0LRG3"/>
<evidence type="ECO:0000259" key="1">
    <source>
        <dbReference type="Pfam" id="PF01261"/>
    </source>
</evidence>
<name>A0LRG3_ACIC1</name>
<reference evidence="2 3" key="1">
    <citation type="journal article" date="2009" name="Genome Res.">
        <title>Complete genome of the cellulolytic thermophile Acidothermus cellulolyticus 11B provides insights into its ecophysiological and evolutionary adaptations.</title>
        <authorList>
            <person name="Barabote R.D."/>
            <person name="Xie G."/>
            <person name="Leu D.H."/>
            <person name="Normand P."/>
            <person name="Necsulea A."/>
            <person name="Daubin V."/>
            <person name="Medigue C."/>
            <person name="Adney W.S."/>
            <person name="Xu X.C."/>
            <person name="Lapidus A."/>
            <person name="Parales R.E."/>
            <person name="Detter C."/>
            <person name="Pujic P."/>
            <person name="Bruce D."/>
            <person name="Lavire C."/>
            <person name="Challacombe J.F."/>
            <person name="Brettin T.S."/>
            <person name="Berry A.M."/>
        </authorList>
    </citation>
    <scope>NUCLEOTIDE SEQUENCE [LARGE SCALE GENOMIC DNA]</scope>
    <source>
        <strain evidence="3">ATCC 43068 / DSM 8971 / 11B</strain>
    </source>
</reference>
<gene>
    <name evidence="2" type="ordered locus">Acel_0249</name>
</gene>
<dbReference type="PANTHER" id="PTHR12110:SF47">
    <property type="match status" value="1"/>
</dbReference>
<dbReference type="InterPro" id="IPR050312">
    <property type="entry name" value="IolE/XylAMocC-like"/>
</dbReference>
<organism evidence="2 3">
    <name type="scientific">Acidothermus cellulolyticus (strain ATCC 43068 / DSM 8971 / 11B)</name>
    <dbReference type="NCBI Taxonomy" id="351607"/>
    <lineage>
        <taxon>Bacteria</taxon>
        <taxon>Bacillati</taxon>
        <taxon>Actinomycetota</taxon>
        <taxon>Actinomycetes</taxon>
        <taxon>Acidothermales</taxon>
        <taxon>Acidothermaceae</taxon>
        <taxon>Acidothermus</taxon>
    </lineage>
</organism>
<dbReference type="GO" id="GO:0016853">
    <property type="term" value="F:isomerase activity"/>
    <property type="evidence" value="ECO:0007669"/>
    <property type="project" value="UniProtKB-KW"/>
</dbReference>
<dbReference type="RefSeq" id="WP_011719086.1">
    <property type="nucleotide sequence ID" value="NC_008578.1"/>
</dbReference>
<dbReference type="PANTHER" id="PTHR12110">
    <property type="entry name" value="HYDROXYPYRUVATE ISOMERASE"/>
    <property type="match status" value="1"/>
</dbReference>
<sequence length="265" mass="28539">MPIQVALSTSSVWPESTAVAFEIAARLGYDGIEVMVNADPVSQDATALRRLADYHQMPVVAVHSPCLLLTQRIWGTEPWAKLTRAQLLAERLGARTVVTHPPFAWQRGYARQFVSGLSRMAEETDVVFAVENMYPQRGPLGLSIATYAPSWSPLDFDYPHVTLDISHAAAAGQDGLVLARSLGDRIAHVHLADGSGSWLDEHLVPGRGRQPCAAILGVVAGRNLPGAVTVEVNTSKARSHAERAEALAEALRFARAALHTTTPTA</sequence>
<evidence type="ECO:0000313" key="2">
    <source>
        <dbReference type="EMBL" id="ABK52023.1"/>
    </source>
</evidence>